<accession>A0A0D3BXW5</accession>
<name>A0A0D3BXW5_BRAOL</name>
<comment type="similarity">
    <text evidence="1">Belongs to the helicase family.</text>
</comment>
<protein>
    <recommendedName>
        <fullName evidence="1">ATP-dependent DNA helicase</fullName>
        <ecNumber evidence="1">5.6.2.3</ecNumber>
    </recommendedName>
</protein>
<dbReference type="Pfam" id="PF05970">
    <property type="entry name" value="PIF1"/>
    <property type="match status" value="1"/>
</dbReference>
<keyword evidence="1" id="KW-0347">Helicase</keyword>
<reference evidence="3 4" key="1">
    <citation type="journal article" date="2014" name="Genome Biol.">
        <title>Transcriptome and methylome profiling reveals relics of genome dominance in the mesopolyploid Brassica oleracea.</title>
        <authorList>
            <person name="Parkin I.A."/>
            <person name="Koh C."/>
            <person name="Tang H."/>
            <person name="Robinson S.J."/>
            <person name="Kagale S."/>
            <person name="Clarke W.E."/>
            <person name="Town C.D."/>
            <person name="Nixon J."/>
            <person name="Krishnakumar V."/>
            <person name="Bidwell S.L."/>
            <person name="Denoeud F."/>
            <person name="Belcram H."/>
            <person name="Links M.G."/>
            <person name="Just J."/>
            <person name="Clarke C."/>
            <person name="Bender T."/>
            <person name="Huebert T."/>
            <person name="Mason A.S."/>
            <person name="Pires J.C."/>
            <person name="Barker G."/>
            <person name="Moore J."/>
            <person name="Walley P.G."/>
            <person name="Manoli S."/>
            <person name="Batley J."/>
            <person name="Edwards D."/>
            <person name="Nelson M.N."/>
            <person name="Wang X."/>
            <person name="Paterson A.H."/>
            <person name="King G."/>
            <person name="Bancroft I."/>
            <person name="Chalhoub B."/>
            <person name="Sharpe A.G."/>
        </authorList>
    </citation>
    <scope>NUCLEOTIDE SEQUENCE</scope>
    <source>
        <strain evidence="3 4">cv. TO1000</strain>
    </source>
</reference>
<dbReference type="eggNOG" id="KOG0987">
    <property type="taxonomic scope" value="Eukaryota"/>
</dbReference>
<evidence type="ECO:0000256" key="1">
    <source>
        <dbReference type="RuleBase" id="RU363044"/>
    </source>
</evidence>
<keyword evidence="1" id="KW-0547">Nucleotide-binding</keyword>
<dbReference type="EC" id="5.6.2.3" evidence="1"/>
<comment type="cofactor">
    <cofactor evidence="1">
        <name>Mg(2+)</name>
        <dbReference type="ChEBI" id="CHEBI:18420"/>
    </cofactor>
</comment>
<evidence type="ECO:0000259" key="2">
    <source>
        <dbReference type="Pfam" id="PF05970"/>
    </source>
</evidence>
<dbReference type="GO" id="GO:0005524">
    <property type="term" value="F:ATP binding"/>
    <property type="evidence" value="ECO:0007669"/>
    <property type="project" value="UniProtKB-KW"/>
</dbReference>
<dbReference type="HOGENOM" id="CLU_1055025_0_0_1"/>
<comment type="catalytic activity">
    <reaction evidence="1">
        <text>ATP + H2O = ADP + phosphate + H(+)</text>
        <dbReference type="Rhea" id="RHEA:13065"/>
        <dbReference type="ChEBI" id="CHEBI:15377"/>
        <dbReference type="ChEBI" id="CHEBI:15378"/>
        <dbReference type="ChEBI" id="CHEBI:30616"/>
        <dbReference type="ChEBI" id="CHEBI:43474"/>
        <dbReference type="ChEBI" id="CHEBI:456216"/>
        <dbReference type="EC" id="5.6.2.3"/>
    </reaction>
</comment>
<keyword evidence="1" id="KW-0067">ATP-binding</keyword>
<dbReference type="GO" id="GO:0000723">
    <property type="term" value="P:telomere maintenance"/>
    <property type="evidence" value="ECO:0007669"/>
    <property type="project" value="InterPro"/>
</dbReference>
<keyword evidence="4" id="KW-1185">Reference proteome</keyword>
<feature type="domain" description="DNA helicase Pif1-like DEAD-box helicase" evidence="2">
    <location>
        <begin position="37"/>
        <end position="72"/>
    </location>
</feature>
<dbReference type="PANTHER" id="PTHR10492">
    <property type="match status" value="1"/>
</dbReference>
<proteinExistence type="inferred from homology"/>
<sequence>MPKPNDFMSYDGNRLVDDELRYNQEEQRKEQQRLISMITDEQRAVYEEILYVDIHDKGGVFFLSGFGGTGKLLFGSYYLLLFVEWITKGSDLAELLKLADLIVWDEAPMMICVCVDTSRGTTFGVLEISIWSIHHSAANNQVILRVDTCSCRWKHQQSTGIVDIDIPDDLIKQCDDPIPTIVKEVYGGKDMLYRSSDSIDPTDVVPRNIVDYPVEFLNSIKISGLPKHQLTLKAVIMTGSAKYIGLKTLIPRMYVTPSYGRFPF</sequence>
<organism evidence="3 4">
    <name type="scientific">Brassica oleracea var. oleracea</name>
    <dbReference type="NCBI Taxonomy" id="109376"/>
    <lineage>
        <taxon>Eukaryota</taxon>
        <taxon>Viridiplantae</taxon>
        <taxon>Streptophyta</taxon>
        <taxon>Embryophyta</taxon>
        <taxon>Tracheophyta</taxon>
        <taxon>Spermatophyta</taxon>
        <taxon>Magnoliopsida</taxon>
        <taxon>eudicotyledons</taxon>
        <taxon>Gunneridae</taxon>
        <taxon>Pentapetalae</taxon>
        <taxon>rosids</taxon>
        <taxon>malvids</taxon>
        <taxon>Brassicales</taxon>
        <taxon>Brassicaceae</taxon>
        <taxon>Brassiceae</taxon>
        <taxon>Brassica</taxon>
    </lineage>
</organism>
<keyword evidence="1" id="KW-0234">DNA repair</keyword>
<reference evidence="3" key="2">
    <citation type="submission" date="2015-03" db="UniProtKB">
        <authorList>
            <consortium name="EnsemblPlants"/>
        </authorList>
    </citation>
    <scope>IDENTIFICATION</scope>
</reference>
<dbReference type="AlphaFoldDB" id="A0A0D3BXW5"/>
<keyword evidence="1" id="KW-0378">Hydrolase</keyword>
<dbReference type="GO" id="GO:0043139">
    <property type="term" value="F:5'-3' DNA helicase activity"/>
    <property type="evidence" value="ECO:0007669"/>
    <property type="project" value="UniProtKB-EC"/>
</dbReference>
<dbReference type="EnsemblPlants" id="Bo4g117270.1">
    <property type="protein sequence ID" value="Bo4g117270.1"/>
    <property type="gene ID" value="Bo4g117270"/>
</dbReference>
<keyword evidence="1" id="KW-0233">DNA recombination</keyword>
<evidence type="ECO:0000313" key="4">
    <source>
        <dbReference type="Proteomes" id="UP000032141"/>
    </source>
</evidence>
<evidence type="ECO:0000313" key="3">
    <source>
        <dbReference type="EnsemblPlants" id="Bo4g117270.1"/>
    </source>
</evidence>
<dbReference type="Proteomes" id="UP000032141">
    <property type="component" value="Chromosome C4"/>
</dbReference>
<dbReference type="GO" id="GO:0006310">
    <property type="term" value="P:DNA recombination"/>
    <property type="evidence" value="ECO:0007669"/>
    <property type="project" value="UniProtKB-KW"/>
</dbReference>
<dbReference type="Gramene" id="Bo4g117270.1">
    <property type="protein sequence ID" value="Bo4g117270.1"/>
    <property type="gene ID" value="Bo4g117270"/>
</dbReference>
<dbReference type="GO" id="GO:0016787">
    <property type="term" value="F:hydrolase activity"/>
    <property type="evidence" value="ECO:0007669"/>
    <property type="project" value="UniProtKB-KW"/>
</dbReference>
<keyword evidence="1" id="KW-0227">DNA damage</keyword>
<dbReference type="InterPro" id="IPR010285">
    <property type="entry name" value="DNA_helicase_pif1-like_DEAD"/>
</dbReference>
<dbReference type="GO" id="GO:0006281">
    <property type="term" value="P:DNA repair"/>
    <property type="evidence" value="ECO:0007669"/>
    <property type="project" value="UniProtKB-KW"/>
</dbReference>
<dbReference type="PANTHER" id="PTHR10492:SF101">
    <property type="entry name" value="ATP-DEPENDENT DNA HELICASE"/>
    <property type="match status" value="1"/>
</dbReference>